<proteinExistence type="predicted"/>
<protein>
    <submittedName>
        <fullName evidence="1">Uncharacterized protein</fullName>
    </submittedName>
</protein>
<organism evidence="1 2">
    <name type="scientific">Populus trichocarpa</name>
    <name type="common">Western balsam poplar</name>
    <name type="synonym">Populus balsamifera subsp. trichocarpa</name>
    <dbReference type="NCBI Taxonomy" id="3694"/>
    <lineage>
        <taxon>Eukaryota</taxon>
        <taxon>Viridiplantae</taxon>
        <taxon>Streptophyta</taxon>
        <taxon>Embryophyta</taxon>
        <taxon>Tracheophyta</taxon>
        <taxon>Spermatophyta</taxon>
        <taxon>Magnoliopsida</taxon>
        <taxon>eudicotyledons</taxon>
        <taxon>Gunneridae</taxon>
        <taxon>Pentapetalae</taxon>
        <taxon>rosids</taxon>
        <taxon>fabids</taxon>
        <taxon>Malpighiales</taxon>
        <taxon>Salicaceae</taxon>
        <taxon>Saliceae</taxon>
        <taxon>Populus</taxon>
    </lineage>
</organism>
<evidence type="ECO:0000313" key="2">
    <source>
        <dbReference type="Proteomes" id="UP000006729"/>
    </source>
</evidence>
<accession>A0ACC0SPR4</accession>
<reference evidence="1 2" key="1">
    <citation type="journal article" date="2006" name="Science">
        <title>The genome of black cottonwood, Populus trichocarpa (Torr. &amp; Gray).</title>
        <authorList>
            <person name="Tuskan G.A."/>
            <person name="Difazio S."/>
            <person name="Jansson S."/>
            <person name="Bohlmann J."/>
            <person name="Grigoriev I."/>
            <person name="Hellsten U."/>
            <person name="Putnam N."/>
            <person name="Ralph S."/>
            <person name="Rombauts S."/>
            <person name="Salamov A."/>
            <person name="Schein J."/>
            <person name="Sterck L."/>
            <person name="Aerts A."/>
            <person name="Bhalerao R.R."/>
            <person name="Bhalerao R.P."/>
            <person name="Blaudez D."/>
            <person name="Boerjan W."/>
            <person name="Brun A."/>
            <person name="Brunner A."/>
            <person name="Busov V."/>
            <person name="Campbell M."/>
            <person name="Carlson J."/>
            <person name="Chalot M."/>
            <person name="Chapman J."/>
            <person name="Chen G.L."/>
            <person name="Cooper D."/>
            <person name="Coutinho P.M."/>
            <person name="Couturier J."/>
            <person name="Covert S."/>
            <person name="Cronk Q."/>
            <person name="Cunningham R."/>
            <person name="Davis J."/>
            <person name="Degroeve S."/>
            <person name="Dejardin A."/>
            <person name="Depamphilis C."/>
            <person name="Detter J."/>
            <person name="Dirks B."/>
            <person name="Dubchak I."/>
            <person name="Duplessis S."/>
            <person name="Ehlting J."/>
            <person name="Ellis B."/>
            <person name="Gendler K."/>
            <person name="Goodstein D."/>
            <person name="Gribskov M."/>
            <person name="Grimwood J."/>
            <person name="Groover A."/>
            <person name="Gunter L."/>
            <person name="Hamberger B."/>
            <person name="Heinze B."/>
            <person name="Helariutta Y."/>
            <person name="Henrissat B."/>
            <person name="Holligan D."/>
            <person name="Holt R."/>
            <person name="Huang W."/>
            <person name="Islam-Faridi N."/>
            <person name="Jones S."/>
            <person name="Jones-Rhoades M."/>
            <person name="Jorgensen R."/>
            <person name="Joshi C."/>
            <person name="Kangasjarvi J."/>
            <person name="Karlsson J."/>
            <person name="Kelleher C."/>
            <person name="Kirkpatrick R."/>
            <person name="Kirst M."/>
            <person name="Kohler A."/>
            <person name="Kalluri U."/>
            <person name="Larimer F."/>
            <person name="Leebens-Mack J."/>
            <person name="Leple J.C."/>
            <person name="Locascio P."/>
            <person name="Lou Y."/>
            <person name="Lucas S."/>
            <person name="Martin F."/>
            <person name="Montanini B."/>
            <person name="Napoli C."/>
            <person name="Nelson D.R."/>
            <person name="Nelson C."/>
            <person name="Nieminen K."/>
            <person name="Nilsson O."/>
            <person name="Pereda V."/>
            <person name="Peter G."/>
            <person name="Philippe R."/>
            <person name="Pilate G."/>
            <person name="Poliakov A."/>
            <person name="Razumovskaya J."/>
            <person name="Richardson P."/>
            <person name="Rinaldi C."/>
            <person name="Ritland K."/>
            <person name="Rouze P."/>
            <person name="Ryaboy D."/>
            <person name="Schmutz J."/>
            <person name="Schrader J."/>
            <person name="Segerman B."/>
            <person name="Shin H."/>
            <person name="Siddiqui A."/>
            <person name="Sterky F."/>
            <person name="Terry A."/>
            <person name="Tsai C.J."/>
            <person name="Uberbacher E."/>
            <person name="Unneberg P."/>
            <person name="Vahala J."/>
            <person name="Wall K."/>
            <person name="Wessler S."/>
            <person name="Yang G."/>
            <person name="Yin T."/>
            <person name="Douglas C."/>
            <person name="Marra M."/>
            <person name="Sandberg G."/>
            <person name="Van de Peer Y."/>
            <person name="Rokhsar D."/>
        </authorList>
    </citation>
    <scope>NUCLEOTIDE SEQUENCE [LARGE SCALE GENOMIC DNA]</scope>
    <source>
        <strain evidence="2">cv. Nisqually</strain>
    </source>
</reference>
<gene>
    <name evidence="1" type="ORF">POPTR_007G023150v4</name>
</gene>
<name>A0ACC0SPR4_POPTR</name>
<dbReference type="EMBL" id="CM009296">
    <property type="protein sequence ID" value="KAI9390964.1"/>
    <property type="molecule type" value="Genomic_DNA"/>
</dbReference>
<sequence length="53" mass="6314">MNFPAMIFLVLLSSRLSSNNLDKVVNARWKYLFMCLHWMSCFWLVATLIINFN</sequence>
<evidence type="ECO:0000313" key="1">
    <source>
        <dbReference type="EMBL" id="KAI9390964.1"/>
    </source>
</evidence>
<keyword evidence="2" id="KW-1185">Reference proteome</keyword>
<dbReference type="Proteomes" id="UP000006729">
    <property type="component" value="Chromosome 7"/>
</dbReference>
<comment type="caution">
    <text evidence="1">The sequence shown here is derived from an EMBL/GenBank/DDBJ whole genome shotgun (WGS) entry which is preliminary data.</text>
</comment>